<gene>
    <name evidence="2" type="ORF">As57867_014920</name>
</gene>
<evidence type="ECO:0000256" key="1">
    <source>
        <dbReference type="SAM" id="MobiDB-lite"/>
    </source>
</evidence>
<proteinExistence type="predicted"/>
<name>A0A6A4YDV9_9STRA</name>
<reference evidence="2" key="1">
    <citation type="submission" date="2019-06" db="EMBL/GenBank/DDBJ databases">
        <title>Genomics analysis of Aphanomyces spp. identifies a new class of oomycete effector associated with host adaptation.</title>
        <authorList>
            <person name="Gaulin E."/>
        </authorList>
    </citation>
    <scope>NUCLEOTIDE SEQUENCE</scope>
    <source>
        <strain evidence="2">CBS 578.67</strain>
    </source>
</reference>
<feature type="region of interest" description="Disordered" evidence="1">
    <location>
        <begin position="35"/>
        <end position="80"/>
    </location>
</feature>
<protein>
    <submittedName>
        <fullName evidence="2">Uncharacterized protein</fullName>
    </submittedName>
</protein>
<dbReference type="EMBL" id="VJMH01005599">
    <property type="protein sequence ID" value="KAF0694117.1"/>
    <property type="molecule type" value="Genomic_DNA"/>
</dbReference>
<sequence length="147" mass="15189">RNGAPLPPLDSRFDPRYDMAAGFMPPAAAAAAGMLPPGSVPRGGPGYPPSANGKPARGGRGMMPPMPPTHHGGMMGSMAGPLTQMEEANHLHIPASATDGPFTQAATQSFSQFSMGGGMSQDPFQYDADYKSQNMSQDTRGGSGGFY</sequence>
<feature type="compositionally biased region" description="Low complexity" evidence="1">
    <location>
        <begin position="69"/>
        <end position="78"/>
    </location>
</feature>
<accession>A0A6A4YDV9</accession>
<evidence type="ECO:0000313" key="2">
    <source>
        <dbReference type="EMBL" id="KAF0694117.1"/>
    </source>
</evidence>
<organism evidence="2">
    <name type="scientific">Aphanomyces stellatus</name>
    <dbReference type="NCBI Taxonomy" id="120398"/>
    <lineage>
        <taxon>Eukaryota</taxon>
        <taxon>Sar</taxon>
        <taxon>Stramenopiles</taxon>
        <taxon>Oomycota</taxon>
        <taxon>Saprolegniomycetes</taxon>
        <taxon>Saprolegniales</taxon>
        <taxon>Verrucalvaceae</taxon>
        <taxon>Aphanomyces</taxon>
    </lineage>
</organism>
<dbReference type="AlphaFoldDB" id="A0A6A4YDV9"/>
<feature type="non-terminal residue" evidence="2">
    <location>
        <position position="1"/>
    </location>
</feature>
<comment type="caution">
    <text evidence="2">The sequence shown here is derived from an EMBL/GenBank/DDBJ whole genome shotgun (WGS) entry which is preliminary data.</text>
</comment>